<sequence>ISLCPELRLTYGQLRQLVQCELLQLQSTDYGSLLTTGNEDLTVKENILNEFRLLPVLSVCPVPAHLRELALGMLQ</sequence>
<dbReference type="AlphaFoldDB" id="A0A8C7I6C4"/>
<dbReference type="Proteomes" id="UP000694557">
    <property type="component" value="Unassembled WGS sequence"/>
</dbReference>
<dbReference type="Ensembl" id="ENSOKIT00005072101.1">
    <property type="protein sequence ID" value="ENSOKIP00005067785.1"/>
    <property type="gene ID" value="ENSOKIG00005029071.1"/>
</dbReference>
<proteinExistence type="predicted"/>
<accession>A0A8C7I6C4</accession>
<evidence type="ECO:0000313" key="1">
    <source>
        <dbReference type="Ensembl" id="ENSOKIP00005067785.1"/>
    </source>
</evidence>
<reference evidence="1" key="1">
    <citation type="submission" date="2025-08" db="UniProtKB">
        <authorList>
            <consortium name="Ensembl"/>
        </authorList>
    </citation>
    <scope>IDENTIFICATION</scope>
</reference>
<organism evidence="1 2">
    <name type="scientific">Oncorhynchus kisutch</name>
    <name type="common">Coho salmon</name>
    <name type="synonym">Salmo kisutch</name>
    <dbReference type="NCBI Taxonomy" id="8019"/>
    <lineage>
        <taxon>Eukaryota</taxon>
        <taxon>Metazoa</taxon>
        <taxon>Chordata</taxon>
        <taxon>Craniata</taxon>
        <taxon>Vertebrata</taxon>
        <taxon>Euteleostomi</taxon>
        <taxon>Actinopterygii</taxon>
        <taxon>Neopterygii</taxon>
        <taxon>Teleostei</taxon>
        <taxon>Protacanthopterygii</taxon>
        <taxon>Salmoniformes</taxon>
        <taxon>Salmonidae</taxon>
        <taxon>Salmoninae</taxon>
        <taxon>Oncorhynchus</taxon>
    </lineage>
</organism>
<name>A0A8C7I6C4_ONCKI</name>
<keyword evidence="2" id="KW-1185">Reference proteome</keyword>
<protein>
    <submittedName>
        <fullName evidence="1">Uncharacterized protein</fullName>
    </submittedName>
</protein>
<dbReference type="GeneTree" id="ENSGT01010000229298"/>
<evidence type="ECO:0000313" key="2">
    <source>
        <dbReference type="Proteomes" id="UP000694557"/>
    </source>
</evidence>
<reference evidence="1" key="2">
    <citation type="submission" date="2025-09" db="UniProtKB">
        <authorList>
            <consortium name="Ensembl"/>
        </authorList>
    </citation>
    <scope>IDENTIFICATION</scope>
</reference>